<proteinExistence type="inferred from homology"/>
<dbReference type="PANTHER" id="PTHR42850">
    <property type="entry name" value="METALLOPHOSPHOESTERASE"/>
    <property type="match status" value="1"/>
</dbReference>
<dbReference type="PIRSF" id="PIRSF000883">
    <property type="entry name" value="Pesterase_MJ0912"/>
    <property type="match status" value="1"/>
</dbReference>
<dbReference type="AlphaFoldDB" id="A0A7Y2H302"/>
<feature type="domain" description="Calcineurin-like phosphoesterase" evidence="2">
    <location>
        <begin position="1"/>
        <end position="205"/>
    </location>
</feature>
<dbReference type="GO" id="GO:0016791">
    <property type="term" value="F:phosphatase activity"/>
    <property type="evidence" value="ECO:0007669"/>
    <property type="project" value="TreeGrafter"/>
</dbReference>
<sequence length="244" mass="27804">MRIAFISDIHANYEALQTVLEDIETQSIDEIVSLGDIVGYGPNPNECAAVVKERCEKSVLGNHDQAALGLLSTEYFNEIAKQATQWTINNLSEDTKAYLSSLPFTEKIEDVRLNHSSPLDPEKWTYVLTLEEAKRQFAGFDERICFIGHSHVPIVLEQGAERPSAIRYPSDEPLELFPDRRYIVNVGSVGQPRDRDPRSAYVWYDTQLQTLCLRRLDYEVQTVREKIREAGLPEFLGNRLVEGM</sequence>
<gene>
    <name evidence="3" type="ORF">HKN21_11025</name>
</gene>
<evidence type="ECO:0000313" key="4">
    <source>
        <dbReference type="Proteomes" id="UP000547674"/>
    </source>
</evidence>
<evidence type="ECO:0000313" key="3">
    <source>
        <dbReference type="EMBL" id="NNF07282.1"/>
    </source>
</evidence>
<name>A0A7Y2H302_UNCEI</name>
<dbReference type="EMBL" id="JABDJR010000442">
    <property type="protein sequence ID" value="NNF07282.1"/>
    <property type="molecule type" value="Genomic_DNA"/>
</dbReference>
<dbReference type="InterPro" id="IPR050126">
    <property type="entry name" value="Ap4A_hydrolase"/>
</dbReference>
<dbReference type="PANTHER" id="PTHR42850:SF2">
    <property type="entry name" value="BLL5683 PROTEIN"/>
    <property type="match status" value="1"/>
</dbReference>
<dbReference type="InterPro" id="IPR024654">
    <property type="entry name" value="Calcineurin-like_PHP_lpxH"/>
</dbReference>
<dbReference type="SUPFAM" id="SSF56300">
    <property type="entry name" value="Metallo-dependent phosphatases"/>
    <property type="match status" value="1"/>
</dbReference>
<dbReference type="CDD" id="cd00838">
    <property type="entry name" value="MPP_superfamily"/>
    <property type="match status" value="1"/>
</dbReference>
<dbReference type="InterPro" id="IPR029052">
    <property type="entry name" value="Metallo-depent_PP-like"/>
</dbReference>
<dbReference type="Pfam" id="PF12850">
    <property type="entry name" value="Metallophos_2"/>
    <property type="match status" value="1"/>
</dbReference>
<evidence type="ECO:0000259" key="2">
    <source>
        <dbReference type="Pfam" id="PF12850"/>
    </source>
</evidence>
<evidence type="ECO:0000256" key="1">
    <source>
        <dbReference type="ARBA" id="ARBA00008950"/>
    </source>
</evidence>
<dbReference type="GO" id="GO:0005737">
    <property type="term" value="C:cytoplasm"/>
    <property type="evidence" value="ECO:0007669"/>
    <property type="project" value="TreeGrafter"/>
</dbReference>
<dbReference type="Proteomes" id="UP000547674">
    <property type="component" value="Unassembled WGS sequence"/>
</dbReference>
<reference evidence="3 4" key="1">
    <citation type="submission" date="2020-03" db="EMBL/GenBank/DDBJ databases">
        <title>Metabolic flexibility allows generalist bacteria to become dominant in a frequently disturbed ecosystem.</title>
        <authorList>
            <person name="Chen Y.-J."/>
            <person name="Leung P.M."/>
            <person name="Bay S.K."/>
            <person name="Hugenholtz P."/>
            <person name="Kessler A.J."/>
            <person name="Shelley G."/>
            <person name="Waite D.W."/>
            <person name="Cook P.L."/>
            <person name="Greening C."/>
        </authorList>
    </citation>
    <scope>NUCLEOTIDE SEQUENCE [LARGE SCALE GENOMIC DNA]</scope>
    <source>
        <strain evidence="3">SS_bin_28</strain>
    </source>
</reference>
<accession>A0A7Y2H302</accession>
<comment type="similarity">
    <text evidence="1">Belongs to the metallophosphoesterase superfamily. YfcE family.</text>
</comment>
<dbReference type="Gene3D" id="3.60.21.10">
    <property type="match status" value="1"/>
</dbReference>
<organism evidence="3 4">
    <name type="scientific">Eiseniibacteriota bacterium</name>
    <dbReference type="NCBI Taxonomy" id="2212470"/>
    <lineage>
        <taxon>Bacteria</taxon>
        <taxon>Candidatus Eiseniibacteriota</taxon>
    </lineage>
</organism>
<protein>
    <submittedName>
        <fullName evidence="3">Metallophosphoesterase family protein</fullName>
    </submittedName>
</protein>
<comment type="caution">
    <text evidence="3">The sequence shown here is derived from an EMBL/GenBank/DDBJ whole genome shotgun (WGS) entry which is preliminary data.</text>
</comment>
<dbReference type="InterPro" id="IPR011152">
    <property type="entry name" value="Pesterase_MJ0912"/>
</dbReference>